<feature type="transmembrane region" description="Helical" evidence="1">
    <location>
        <begin position="68"/>
        <end position="89"/>
    </location>
</feature>
<comment type="caution">
    <text evidence="2">The sequence shown here is derived from an EMBL/GenBank/DDBJ whole genome shotgun (WGS) entry which is preliminary data.</text>
</comment>
<feature type="transmembrane region" description="Helical" evidence="1">
    <location>
        <begin position="101"/>
        <end position="118"/>
    </location>
</feature>
<evidence type="ECO:0000313" key="2">
    <source>
        <dbReference type="EMBL" id="MBC2398111.1"/>
    </source>
</evidence>
<accession>A0A923J0A3</accession>
<feature type="transmembrane region" description="Helical" evidence="1">
    <location>
        <begin position="12"/>
        <end position="31"/>
    </location>
</feature>
<dbReference type="EMBL" id="JAAZWO010000010">
    <property type="protein sequence ID" value="MBC2398111.1"/>
    <property type="molecule type" value="Genomic_DNA"/>
</dbReference>
<evidence type="ECO:0000256" key="1">
    <source>
        <dbReference type="SAM" id="Phobius"/>
    </source>
</evidence>
<protein>
    <submittedName>
        <fullName evidence="2">Uncharacterized protein</fullName>
    </submittedName>
</protein>
<feature type="transmembrane region" description="Helical" evidence="1">
    <location>
        <begin position="37"/>
        <end position="56"/>
    </location>
</feature>
<keyword evidence="1" id="KW-1133">Transmembrane helix</keyword>
<sequence>MNKNKIVKYIDKLLLILLIVSLFIIFLDRIIKPDKFITYLVSIFLFLVSIFFKPFIDKLKEEPFGKRGKNILFFQSIISIVFIISSYRVFISRDLNIELDFYFFIASFILLILMCVYIEGYNDIEGKKTFNISWKEFLKPIIWIGIFIISFLSIYDSKEVVYLKDLKKPNKIAIVKKEGKNNDTFKGKYKEVKEKEIIEGIYKQLYGQEVENIRNMEKIRYIKFTDNKSYYLILPDYGEKNKDGLKNGYFDFIRIYPEGYITIEEFGKNNGVFKSYVKSYKAHLSKELIDKIQINYNKK</sequence>
<reference evidence="2 3" key="1">
    <citation type="submission" date="2020-04" db="EMBL/GenBank/DDBJ databases">
        <title>Genomic insights into acetone-butanol-ethanol (ABE) fermentation by sequencing solventogenic clostridia strains.</title>
        <authorList>
            <person name="Brown S."/>
        </authorList>
    </citation>
    <scope>NUCLEOTIDE SEQUENCE [LARGE SCALE GENOMIC DNA]</scope>
    <source>
        <strain evidence="2 3">DJ011</strain>
    </source>
</reference>
<proteinExistence type="predicted"/>
<feature type="transmembrane region" description="Helical" evidence="1">
    <location>
        <begin position="138"/>
        <end position="155"/>
    </location>
</feature>
<keyword evidence="3" id="KW-1185">Reference proteome</keyword>
<dbReference type="Proteomes" id="UP000563151">
    <property type="component" value="Unassembled WGS sequence"/>
</dbReference>
<dbReference type="AlphaFoldDB" id="A0A923J0A3"/>
<dbReference type="RefSeq" id="WP_035144089.1">
    <property type="nucleotide sequence ID" value="NZ_JAAZWO010000010.1"/>
</dbReference>
<keyword evidence="1" id="KW-0472">Membrane</keyword>
<name>A0A923J0A3_CLOTT</name>
<keyword evidence="1" id="KW-0812">Transmembrane</keyword>
<gene>
    <name evidence="2" type="ORF">HGG79_10035</name>
</gene>
<organism evidence="2 3">
    <name type="scientific">Clostridium tetanomorphum</name>
    <dbReference type="NCBI Taxonomy" id="1553"/>
    <lineage>
        <taxon>Bacteria</taxon>
        <taxon>Bacillati</taxon>
        <taxon>Bacillota</taxon>
        <taxon>Clostridia</taxon>
        <taxon>Eubacteriales</taxon>
        <taxon>Clostridiaceae</taxon>
        <taxon>Clostridium</taxon>
    </lineage>
</organism>
<evidence type="ECO:0000313" key="3">
    <source>
        <dbReference type="Proteomes" id="UP000563151"/>
    </source>
</evidence>